<sequence length="437" mass="46666">MAGDNPINNFKQGGGGGDPSAPQPQRTPYSEYQLDIYRARLLEGRAPPATTDPRGLEQQAREHMSPEGFGYVAGGAGAEETVTANRVAFGNWRLVPRLLRPTAPRDLGVKLFGTRYDNPLVMAPVGVQEAYHEDRELGTARACAELGVPFCVSTAASSTVEEIAEASSGSSAGLWYQLYWPLDDEITASLLGRARRAGCRVLLVTLDTHSMSWRPRDLDRGFIPFAVGSGNAMGFSDPVFRRKFAAQVNEGGEEDEDLATPEGNPIAASLAWTAEVFSGYAHRWTELAKLRRMWGEGNPIVLKGILSVEDARLALEYGMDGIVVSNHGGRQLDGAIAALDVLPEIVDAVGGNMTVLFDSGVRSGADVIKALCLGAKGVLVGRPVIYGLGIAGKEGAQHVLASILADLDQSMGLAGVNNIGELTRDRLRRAPTLKSLL</sequence>
<dbReference type="CDD" id="cd03332">
    <property type="entry name" value="LMO_FMN"/>
    <property type="match status" value="1"/>
</dbReference>
<dbReference type="InterPro" id="IPR037350">
    <property type="entry name" value="LMO_FMN"/>
</dbReference>
<proteinExistence type="inferred from homology"/>
<dbReference type="InterPro" id="IPR000262">
    <property type="entry name" value="FMN-dep_DH"/>
</dbReference>
<dbReference type="PANTHER" id="PTHR10578">
    <property type="entry name" value="S -2-HYDROXY-ACID OXIDASE-RELATED"/>
    <property type="match status" value="1"/>
</dbReference>
<feature type="domain" description="FMN hydroxy acid dehydrogenase" evidence="7">
    <location>
        <begin position="45"/>
        <end position="432"/>
    </location>
</feature>
<dbReference type="SUPFAM" id="SSF51395">
    <property type="entry name" value="FMN-linked oxidoreductases"/>
    <property type="match status" value="1"/>
</dbReference>
<feature type="binding site" evidence="5">
    <location>
        <position position="325"/>
    </location>
    <ligand>
        <name>FMN</name>
        <dbReference type="ChEBI" id="CHEBI:58210"/>
    </ligand>
</feature>
<feature type="active site" description="Proton acceptor" evidence="4">
    <location>
        <position position="327"/>
    </location>
</feature>
<evidence type="ECO:0000256" key="3">
    <source>
        <dbReference type="ARBA" id="ARBA00024042"/>
    </source>
</evidence>
<dbReference type="Pfam" id="PF01070">
    <property type="entry name" value="FMN_dh"/>
    <property type="match status" value="1"/>
</dbReference>
<evidence type="ECO:0000256" key="1">
    <source>
        <dbReference type="ARBA" id="ARBA00001917"/>
    </source>
</evidence>
<evidence type="ECO:0000256" key="4">
    <source>
        <dbReference type="PIRSR" id="PIRSR000138-1"/>
    </source>
</evidence>
<dbReference type="GO" id="GO:0016491">
    <property type="term" value="F:oxidoreductase activity"/>
    <property type="evidence" value="ECO:0007669"/>
    <property type="project" value="UniProtKB-KW"/>
</dbReference>
<feature type="binding site" evidence="5">
    <location>
        <begin position="358"/>
        <end position="362"/>
    </location>
    <ligand>
        <name>FMN</name>
        <dbReference type="ChEBI" id="CHEBI:58210"/>
    </ligand>
</feature>
<evidence type="ECO:0000313" key="8">
    <source>
        <dbReference type="EMBL" id="QBZ63820.1"/>
    </source>
</evidence>
<dbReference type="Proteomes" id="UP000294847">
    <property type="component" value="Chromosome 6"/>
</dbReference>
<evidence type="ECO:0000313" key="9">
    <source>
        <dbReference type="Proteomes" id="UP000294847"/>
    </source>
</evidence>
<feature type="binding site" evidence="5">
    <location>
        <begin position="124"/>
        <end position="126"/>
    </location>
    <ligand>
        <name>FMN</name>
        <dbReference type="ChEBI" id="CHEBI:58210"/>
    </ligand>
</feature>
<accession>A0A4P7NNQ1</accession>
<organism evidence="8 9">
    <name type="scientific">Pyricularia oryzae</name>
    <name type="common">Rice blast fungus</name>
    <name type="synonym">Magnaporthe oryzae</name>
    <dbReference type="NCBI Taxonomy" id="318829"/>
    <lineage>
        <taxon>Eukaryota</taxon>
        <taxon>Fungi</taxon>
        <taxon>Dikarya</taxon>
        <taxon>Ascomycota</taxon>
        <taxon>Pezizomycotina</taxon>
        <taxon>Sordariomycetes</taxon>
        <taxon>Sordariomycetidae</taxon>
        <taxon>Magnaporthales</taxon>
        <taxon>Pyriculariaceae</taxon>
        <taxon>Pyricularia</taxon>
    </lineage>
</organism>
<feature type="binding site" evidence="5">
    <location>
        <position position="153"/>
    </location>
    <ligand>
        <name>FMN</name>
        <dbReference type="ChEBI" id="CHEBI:58210"/>
    </ligand>
</feature>
<evidence type="ECO:0000256" key="6">
    <source>
        <dbReference type="SAM" id="MobiDB-lite"/>
    </source>
</evidence>
<dbReference type="PIRSF" id="PIRSF000138">
    <property type="entry name" value="Al-hdrx_acd_dh"/>
    <property type="match status" value="1"/>
</dbReference>
<evidence type="ECO:0000259" key="7">
    <source>
        <dbReference type="PROSITE" id="PS51349"/>
    </source>
</evidence>
<keyword evidence="5" id="KW-0288">FMN</keyword>
<dbReference type="Gene3D" id="3.20.20.70">
    <property type="entry name" value="Aldolase class I"/>
    <property type="match status" value="1"/>
</dbReference>
<evidence type="ECO:0000256" key="5">
    <source>
        <dbReference type="PIRSR" id="PIRSR000138-2"/>
    </source>
</evidence>
<dbReference type="PROSITE" id="PS00557">
    <property type="entry name" value="FMN_HYDROXY_ACID_DH_1"/>
    <property type="match status" value="1"/>
</dbReference>
<name>A0A4P7NNQ1_PYROR</name>
<feature type="binding site" evidence="5">
    <location>
        <position position="327"/>
    </location>
    <ligand>
        <name>glyoxylate</name>
        <dbReference type="ChEBI" id="CHEBI:36655"/>
    </ligand>
</feature>
<feature type="binding site" evidence="5">
    <location>
        <position position="71"/>
    </location>
    <ligand>
        <name>glyoxylate</name>
        <dbReference type="ChEBI" id="CHEBI:36655"/>
    </ligand>
</feature>
<dbReference type="InterPro" id="IPR013785">
    <property type="entry name" value="Aldolase_TIM"/>
</dbReference>
<feature type="binding site" evidence="5">
    <location>
        <position position="214"/>
    </location>
    <ligand>
        <name>glyoxylate</name>
        <dbReference type="ChEBI" id="CHEBI:36655"/>
    </ligand>
</feature>
<dbReference type="EMBL" id="CP034209">
    <property type="protein sequence ID" value="QBZ63820.1"/>
    <property type="molecule type" value="Genomic_DNA"/>
</dbReference>
<feature type="binding site" evidence="5">
    <location>
        <position position="303"/>
    </location>
    <ligand>
        <name>FMN</name>
        <dbReference type="ChEBI" id="CHEBI:58210"/>
    </ligand>
</feature>
<dbReference type="InterPro" id="IPR012133">
    <property type="entry name" value="Alpha-hydoxy_acid_DH_FMN"/>
</dbReference>
<comment type="cofactor">
    <cofactor evidence="1">
        <name>FMN</name>
        <dbReference type="ChEBI" id="CHEBI:58210"/>
    </cofactor>
</comment>
<dbReference type="InterPro" id="IPR037396">
    <property type="entry name" value="FMN_HAD"/>
</dbReference>
<protein>
    <recommendedName>
        <fullName evidence="7">FMN hydroxy acid dehydrogenase domain-containing protein</fullName>
    </recommendedName>
</protein>
<feature type="binding site" evidence="5">
    <location>
        <position position="330"/>
    </location>
    <ligand>
        <name>glyoxylate</name>
        <dbReference type="ChEBI" id="CHEBI:36655"/>
    </ligand>
</feature>
<evidence type="ECO:0000256" key="2">
    <source>
        <dbReference type="ARBA" id="ARBA00023002"/>
    </source>
</evidence>
<dbReference type="InterPro" id="IPR008259">
    <property type="entry name" value="FMN_hydac_DH_AS"/>
</dbReference>
<gene>
    <name evidence="8" type="ORF">PoMZ_05510</name>
</gene>
<feature type="binding site" evidence="5">
    <location>
        <begin position="381"/>
        <end position="382"/>
    </location>
    <ligand>
        <name>FMN</name>
        <dbReference type="ChEBI" id="CHEBI:58210"/>
    </ligand>
</feature>
<feature type="binding site" evidence="5">
    <location>
        <position position="177"/>
    </location>
    <ligand>
        <name>FMN</name>
        <dbReference type="ChEBI" id="CHEBI:58210"/>
    </ligand>
</feature>
<feature type="binding site" evidence="5">
    <location>
        <position position="179"/>
    </location>
    <ligand>
        <name>glyoxylate</name>
        <dbReference type="ChEBI" id="CHEBI:36655"/>
    </ligand>
</feature>
<dbReference type="PROSITE" id="PS51349">
    <property type="entry name" value="FMN_HYDROXY_ACID_DH_2"/>
    <property type="match status" value="1"/>
</dbReference>
<feature type="region of interest" description="Disordered" evidence="6">
    <location>
        <begin position="1"/>
        <end position="32"/>
    </location>
</feature>
<feature type="binding site" evidence="5">
    <location>
        <position position="205"/>
    </location>
    <ligand>
        <name>FMN</name>
        <dbReference type="ChEBI" id="CHEBI:58210"/>
    </ligand>
</feature>
<dbReference type="AlphaFoldDB" id="A0A4P7NNQ1"/>
<comment type="similarity">
    <text evidence="3">Belongs to the FMN-dependent alpha-hydroxy acid dehydrogenase family.</text>
</comment>
<keyword evidence="5" id="KW-0285">Flavoprotein</keyword>
<dbReference type="GO" id="GO:0010181">
    <property type="term" value="F:FMN binding"/>
    <property type="evidence" value="ECO:0007669"/>
    <property type="project" value="InterPro"/>
</dbReference>
<dbReference type="PANTHER" id="PTHR10578:SF86">
    <property type="entry name" value="DEPENDENT DEHYDROGENASE, PUTATIVE (AFU_ORTHOLOGUE AFUA_6G02720)-RELATED"/>
    <property type="match status" value="1"/>
</dbReference>
<feature type="compositionally biased region" description="Polar residues" evidence="6">
    <location>
        <begin position="1"/>
        <end position="11"/>
    </location>
</feature>
<keyword evidence="2" id="KW-0560">Oxidoreductase</keyword>
<reference evidence="8 9" key="1">
    <citation type="journal article" date="2019" name="Mol. Biol. Evol.">
        <title>Blast fungal genomes show frequent chromosomal changes, gene gains and losses, and effector gene turnover.</title>
        <authorList>
            <person name="Gomez Luciano L.B."/>
            <person name="Jason Tsai I."/>
            <person name="Chuma I."/>
            <person name="Tosa Y."/>
            <person name="Chen Y.H."/>
            <person name="Li J.Y."/>
            <person name="Li M.Y."/>
            <person name="Jade Lu M.Y."/>
            <person name="Nakayashiki H."/>
            <person name="Li W.H."/>
        </authorList>
    </citation>
    <scope>NUCLEOTIDE SEQUENCE [LARGE SCALE GENOMIC DNA]</scope>
    <source>
        <strain evidence="8">MZ5-1-6</strain>
    </source>
</reference>